<feature type="transmembrane region" description="Helical" evidence="1">
    <location>
        <begin position="59"/>
        <end position="78"/>
    </location>
</feature>
<keyword evidence="1" id="KW-0812">Transmembrane</keyword>
<feature type="chain" id="PRO_5042885201" evidence="2">
    <location>
        <begin position="21"/>
        <end position="219"/>
    </location>
</feature>
<evidence type="ECO:0000256" key="2">
    <source>
        <dbReference type="SAM" id="SignalP"/>
    </source>
</evidence>
<feature type="transmembrane region" description="Helical" evidence="1">
    <location>
        <begin position="178"/>
        <end position="199"/>
    </location>
</feature>
<feature type="signal peptide" evidence="2">
    <location>
        <begin position="1"/>
        <end position="20"/>
    </location>
</feature>
<protein>
    <submittedName>
        <fullName evidence="3">Uncharacterized protein</fullName>
    </submittedName>
</protein>
<evidence type="ECO:0000256" key="1">
    <source>
        <dbReference type="SAM" id="Phobius"/>
    </source>
</evidence>
<gene>
    <name evidence="3" type="ORF">OC842_002397</name>
</gene>
<sequence length="219" mass="23463">MNIFCVIWLLSLSLITVSSAIPVRSIDIFKPGALAYGDSPHHRRAELVERKLTPVQMRLLAGGMWLAAETSGFTLNFLKFKKNYGRRDGVPRNRSDLVQRREWVPNAGKAMFGLATLFGLVGVPIAYSNAALLPAPEHPATRSIAGKVAATTTATSGIGNHDSERGLVVVPRSAIDSAAAGLGAFSVGVSLVAIPLNVAMYEKMKAQHLGIPFPTFHGF</sequence>
<dbReference type="EMBL" id="JAPDMQ010000101">
    <property type="protein sequence ID" value="KAK0535168.1"/>
    <property type="molecule type" value="Genomic_DNA"/>
</dbReference>
<keyword evidence="1" id="KW-0472">Membrane</keyword>
<feature type="transmembrane region" description="Helical" evidence="1">
    <location>
        <begin position="110"/>
        <end position="127"/>
    </location>
</feature>
<proteinExistence type="predicted"/>
<keyword evidence="4" id="KW-1185">Reference proteome</keyword>
<comment type="caution">
    <text evidence="3">The sequence shown here is derived from an EMBL/GenBank/DDBJ whole genome shotgun (WGS) entry which is preliminary data.</text>
</comment>
<name>A0AAN6JMD3_9BASI</name>
<reference evidence="3" key="1">
    <citation type="journal article" date="2023" name="PhytoFront">
        <title>Draft Genome Resources of Seven Strains of Tilletia horrida, Causal Agent of Kernel Smut of Rice.</title>
        <authorList>
            <person name="Khanal S."/>
            <person name="Antony Babu S."/>
            <person name="Zhou X.G."/>
        </authorList>
    </citation>
    <scope>NUCLEOTIDE SEQUENCE</scope>
    <source>
        <strain evidence="3">TX3</strain>
    </source>
</reference>
<keyword evidence="1" id="KW-1133">Transmembrane helix</keyword>
<dbReference type="Proteomes" id="UP001176521">
    <property type="component" value="Unassembled WGS sequence"/>
</dbReference>
<keyword evidence="2" id="KW-0732">Signal</keyword>
<accession>A0AAN6JMD3</accession>
<organism evidence="3 4">
    <name type="scientific">Tilletia horrida</name>
    <dbReference type="NCBI Taxonomy" id="155126"/>
    <lineage>
        <taxon>Eukaryota</taxon>
        <taxon>Fungi</taxon>
        <taxon>Dikarya</taxon>
        <taxon>Basidiomycota</taxon>
        <taxon>Ustilaginomycotina</taxon>
        <taxon>Exobasidiomycetes</taxon>
        <taxon>Tilletiales</taxon>
        <taxon>Tilletiaceae</taxon>
        <taxon>Tilletia</taxon>
    </lineage>
</organism>
<evidence type="ECO:0000313" key="3">
    <source>
        <dbReference type="EMBL" id="KAK0535168.1"/>
    </source>
</evidence>
<dbReference type="AlphaFoldDB" id="A0AAN6JMD3"/>
<evidence type="ECO:0000313" key="4">
    <source>
        <dbReference type="Proteomes" id="UP001176521"/>
    </source>
</evidence>